<gene>
    <name evidence="2" type="ORF">CEXT_189271</name>
</gene>
<dbReference type="EMBL" id="BPLR01002287">
    <property type="protein sequence ID" value="GIX72172.1"/>
    <property type="molecule type" value="Genomic_DNA"/>
</dbReference>
<sequence length="173" mass="19567">MAQKLRSRISRVCWLLVKECVAERIAHPIMKQIEKPDSKRDKKRREGEKNKKKEQLFAKIRSKVKLNRALTWQLLNYSAAAAKGDLSDQRNSPSVFVLALSDIEGWSKGGGGVRKGRGRPKSPGLLAKCLAMFISNGKWLIDDFNDLRLKRDAQGIEKKEGGLSFFDLLLLNC</sequence>
<dbReference type="AlphaFoldDB" id="A0AAV4MI78"/>
<accession>A0AAV4MI78</accession>
<evidence type="ECO:0000313" key="2">
    <source>
        <dbReference type="EMBL" id="GIX72172.1"/>
    </source>
</evidence>
<organism evidence="2 3">
    <name type="scientific">Caerostris extrusa</name>
    <name type="common">Bark spider</name>
    <name type="synonym">Caerostris bankana</name>
    <dbReference type="NCBI Taxonomy" id="172846"/>
    <lineage>
        <taxon>Eukaryota</taxon>
        <taxon>Metazoa</taxon>
        <taxon>Ecdysozoa</taxon>
        <taxon>Arthropoda</taxon>
        <taxon>Chelicerata</taxon>
        <taxon>Arachnida</taxon>
        <taxon>Araneae</taxon>
        <taxon>Araneomorphae</taxon>
        <taxon>Entelegynae</taxon>
        <taxon>Araneoidea</taxon>
        <taxon>Araneidae</taxon>
        <taxon>Caerostris</taxon>
    </lineage>
</organism>
<protein>
    <submittedName>
        <fullName evidence="2">Uncharacterized protein</fullName>
    </submittedName>
</protein>
<comment type="caution">
    <text evidence="2">The sequence shown here is derived from an EMBL/GenBank/DDBJ whole genome shotgun (WGS) entry which is preliminary data.</text>
</comment>
<keyword evidence="3" id="KW-1185">Reference proteome</keyword>
<reference evidence="2 3" key="1">
    <citation type="submission" date="2021-06" db="EMBL/GenBank/DDBJ databases">
        <title>Caerostris extrusa draft genome.</title>
        <authorList>
            <person name="Kono N."/>
            <person name="Arakawa K."/>
        </authorList>
    </citation>
    <scope>NUCLEOTIDE SEQUENCE [LARGE SCALE GENOMIC DNA]</scope>
</reference>
<name>A0AAV4MI78_CAEEX</name>
<proteinExistence type="predicted"/>
<feature type="region of interest" description="Disordered" evidence="1">
    <location>
        <begin position="32"/>
        <end position="54"/>
    </location>
</feature>
<dbReference type="Proteomes" id="UP001054945">
    <property type="component" value="Unassembled WGS sequence"/>
</dbReference>
<evidence type="ECO:0000256" key="1">
    <source>
        <dbReference type="SAM" id="MobiDB-lite"/>
    </source>
</evidence>
<evidence type="ECO:0000313" key="3">
    <source>
        <dbReference type="Proteomes" id="UP001054945"/>
    </source>
</evidence>